<organism evidence="1 2">
    <name type="scientific">Dreissena polymorpha</name>
    <name type="common">Zebra mussel</name>
    <name type="synonym">Mytilus polymorpha</name>
    <dbReference type="NCBI Taxonomy" id="45954"/>
    <lineage>
        <taxon>Eukaryota</taxon>
        <taxon>Metazoa</taxon>
        <taxon>Spiralia</taxon>
        <taxon>Lophotrochozoa</taxon>
        <taxon>Mollusca</taxon>
        <taxon>Bivalvia</taxon>
        <taxon>Autobranchia</taxon>
        <taxon>Heteroconchia</taxon>
        <taxon>Euheterodonta</taxon>
        <taxon>Imparidentia</taxon>
        <taxon>Neoheterodontei</taxon>
        <taxon>Myida</taxon>
        <taxon>Dreissenoidea</taxon>
        <taxon>Dreissenidae</taxon>
        <taxon>Dreissena</taxon>
    </lineage>
</organism>
<name>A0A9D4C409_DREPO</name>
<accession>A0A9D4C409</accession>
<evidence type="ECO:0000313" key="2">
    <source>
        <dbReference type="Proteomes" id="UP000828390"/>
    </source>
</evidence>
<protein>
    <submittedName>
        <fullName evidence="1">Uncharacterized protein</fullName>
    </submittedName>
</protein>
<reference evidence="1" key="1">
    <citation type="journal article" date="2019" name="bioRxiv">
        <title>The Genome of the Zebra Mussel, Dreissena polymorpha: A Resource for Invasive Species Research.</title>
        <authorList>
            <person name="McCartney M.A."/>
            <person name="Auch B."/>
            <person name="Kono T."/>
            <person name="Mallez S."/>
            <person name="Zhang Y."/>
            <person name="Obille A."/>
            <person name="Becker A."/>
            <person name="Abrahante J.E."/>
            <person name="Garbe J."/>
            <person name="Badalamenti J.P."/>
            <person name="Herman A."/>
            <person name="Mangelson H."/>
            <person name="Liachko I."/>
            <person name="Sullivan S."/>
            <person name="Sone E.D."/>
            <person name="Koren S."/>
            <person name="Silverstein K.A.T."/>
            <person name="Beckman K.B."/>
            <person name="Gohl D.M."/>
        </authorList>
    </citation>
    <scope>NUCLEOTIDE SEQUENCE</scope>
    <source>
        <strain evidence="1">Duluth1</strain>
        <tissue evidence="1">Whole animal</tissue>
    </source>
</reference>
<keyword evidence="2" id="KW-1185">Reference proteome</keyword>
<gene>
    <name evidence="1" type="ORF">DPMN_059734</name>
</gene>
<dbReference type="AlphaFoldDB" id="A0A9D4C409"/>
<dbReference type="EMBL" id="JAIWYP010000013">
    <property type="protein sequence ID" value="KAH3716997.1"/>
    <property type="molecule type" value="Genomic_DNA"/>
</dbReference>
<dbReference type="Proteomes" id="UP000828390">
    <property type="component" value="Unassembled WGS sequence"/>
</dbReference>
<comment type="caution">
    <text evidence="1">The sequence shown here is derived from an EMBL/GenBank/DDBJ whole genome shotgun (WGS) entry which is preliminary data.</text>
</comment>
<proteinExistence type="predicted"/>
<reference evidence="1" key="2">
    <citation type="submission" date="2020-11" db="EMBL/GenBank/DDBJ databases">
        <authorList>
            <person name="McCartney M.A."/>
            <person name="Auch B."/>
            <person name="Kono T."/>
            <person name="Mallez S."/>
            <person name="Becker A."/>
            <person name="Gohl D.M."/>
            <person name="Silverstein K.A.T."/>
            <person name="Koren S."/>
            <person name="Bechman K.B."/>
            <person name="Herman A."/>
            <person name="Abrahante J.E."/>
            <person name="Garbe J."/>
        </authorList>
    </citation>
    <scope>NUCLEOTIDE SEQUENCE</scope>
    <source>
        <strain evidence="1">Duluth1</strain>
        <tissue evidence="1">Whole animal</tissue>
    </source>
</reference>
<sequence length="56" mass="6298">MSCTDATQPSSLTFGTLSRRYPVIHSSLEHQPQCIQYHSAPWGPRPTLPYDPLCPQ</sequence>
<evidence type="ECO:0000313" key="1">
    <source>
        <dbReference type="EMBL" id="KAH3716997.1"/>
    </source>
</evidence>